<dbReference type="EMBL" id="ML145096">
    <property type="protein sequence ID" value="TBU61768.1"/>
    <property type="molecule type" value="Genomic_DNA"/>
</dbReference>
<feature type="domain" description="Heterokaryon incompatibility" evidence="2">
    <location>
        <begin position="22"/>
        <end position="125"/>
    </location>
</feature>
<sequence>MRLLNTFTGAFESFDDPRAVRYAILSHVWQLASDHGQSAELSYQQLLALQDSAADPVGLFDKLSAVAPKVYHACQVAKRDGFRYIWIDSCCIDKASSAELTESINSMFDWYRSGKACYAYLHDVNDGLDPKPVTSKFCRSRWFTRGWTLQELLAPCNVLFLSKDWRPIESKYVLASTISRITGIPIPILRHEQPLSTVPVAQRMSWAYQRQTTKIEDQAYCLLGMFDINMTPIYGEGREAFIRLQQSILEHIPDQSILAWGPRAPFDSLFSITPPSHLAMPSVLSLQHHDNRYPESYLLASSPHPFISATDIAIISPESLAHDLGLDQPIRPKYETTPYGIRTKCAIMPMYDQAGIEHRLAFLACRETRFGNLVALVLCSRGSNHLDVESMYVGAPDHRYDHESSLSPYRSRSTETTGPIRLVSLSRDDVSKHRDKVIVAKVSIRYSTPNLEQLLSSDEPIHAQLQAVAPLSPALPPLVLAQWRCNLLEAQGYRVLGPTAEQPGLIVLKPDNADRGTINIHIDRCACEYGARKGGLRARVDVGGDIAHPLFLLSTRLNSIGHLPCRRDHIKEWEFHDGIATQTYASITSGQGTRFLRLSLTLDDPRSSTSPYILDVEVSESPSADVSRRLPLVGHSRAATMDYRDGGGEGERLYDHTLQSELSLSSMNRSKILSDHPSRPPSPTLSFGSGVHFAPRDLSLSLPSSATNRRNTVDTGLSSLRLLTPPQSPSGRRDHSWSTSPLGTAGNSLVSLQYSMTTTESRGRREGESRSSRGGHADHLMPNITQSPTETLSTPSSDLILEPTADTQASTPDGTDSMPKRGSRWSWTRTIRSLRRN</sequence>
<feature type="compositionally biased region" description="Polar residues" evidence="1">
    <location>
        <begin position="701"/>
        <end position="718"/>
    </location>
</feature>
<evidence type="ECO:0000259" key="3">
    <source>
        <dbReference type="Pfam" id="PF26640"/>
    </source>
</evidence>
<feature type="region of interest" description="Disordered" evidence="1">
    <location>
        <begin position="671"/>
        <end position="690"/>
    </location>
</feature>
<evidence type="ECO:0000313" key="5">
    <source>
        <dbReference type="Proteomes" id="UP000292082"/>
    </source>
</evidence>
<feature type="region of interest" description="Disordered" evidence="1">
    <location>
        <begin position="700"/>
        <end position="824"/>
    </location>
</feature>
<evidence type="ECO:0000256" key="1">
    <source>
        <dbReference type="SAM" id="MobiDB-lite"/>
    </source>
</evidence>
<dbReference type="InterPro" id="IPR010730">
    <property type="entry name" value="HET"/>
</dbReference>
<accession>A0A4Q9NW33</accession>
<feature type="compositionally biased region" description="Polar residues" evidence="1">
    <location>
        <begin position="737"/>
        <end position="756"/>
    </location>
</feature>
<dbReference type="Pfam" id="PF06985">
    <property type="entry name" value="HET"/>
    <property type="match status" value="1"/>
</dbReference>
<dbReference type="AlphaFoldDB" id="A0A4Q9NW33"/>
<keyword evidence="5" id="KW-1185">Reference proteome</keyword>
<dbReference type="Proteomes" id="UP000292082">
    <property type="component" value="Unassembled WGS sequence"/>
</dbReference>
<dbReference type="Pfam" id="PF26640">
    <property type="entry name" value="DUF8212"/>
    <property type="match status" value="1"/>
</dbReference>
<feature type="compositionally biased region" description="Polar residues" evidence="1">
    <location>
        <begin position="805"/>
        <end position="814"/>
    </location>
</feature>
<dbReference type="PANTHER" id="PTHR10622:SF10">
    <property type="entry name" value="HET DOMAIN-CONTAINING PROTEIN"/>
    <property type="match status" value="1"/>
</dbReference>
<dbReference type="InterPro" id="IPR058525">
    <property type="entry name" value="DUF8212"/>
</dbReference>
<evidence type="ECO:0000259" key="2">
    <source>
        <dbReference type="Pfam" id="PF06985"/>
    </source>
</evidence>
<gene>
    <name evidence="4" type="ORF">BD310DRAFT_1036814</name>
</gene>
<evidence type="ECO:0000313" key="4">
    <source>
        <dbReference type="EMBL" id="TBU61768.1"/>
    </source>
</evidence>
<proteinExistence type="predicted"/>
<protein>
    <submittedName>
        <fullName evidence="4">Heterokaryon incompatibility protein-domain-containing protein</fullName>
    </submittedName>
</protein>
<feature type="domain" description="DUF8212" evidence="3">
    <location>
        <begin position="240"/>
        <end position="442"/>
    </location>
</feature>
<name>A0A4Q9NW33_9APHY</name>
<organism evidence="4 5">
    <name type="scientific">Dichomitus squalens</name>
    <dbReference type="NCBI Taxonomy" id="114155"/>
    <lineage>
        <taxon>Eukaryota</taxon>
        <taxon>Fungi</taxon>
        <taxon>Dikarya</taxon>
        <taxon>Basidiomycota</taxon>
        <taxon>Agaricomycotina</taxon>
        <taxon>Agaricomycetes</taxon>
        <taxon>Polyporales</taxon>
        <taxon>Polyporaceae</taxon>
        <taxon>Dichomitus</taxon>
    </lineage>
</organism>
<reference evidence="4 5" key="1">
    <citation type="submission" date="2019-01" db="EMBL/GenBank/DDBJ databases">
        <title>Draft genome sequences of three monokaryotic isolates of the white-rot basidiomycete fungus Dichomitus squalens.</title>
        <authorList>
            <consortium name="DOE Joint Genome Institute"/>
            <person name="Lopez S.C."/>
            <person name="Andreopoulos B."/>
            <person name="Pangilinan J."/>
            <person name="Lipzen A."/>
            <person name="Riley R."/>
            <person name="Ahrendt S."/>
            <person name="Ng V."/>
            <person name="Barry K."/>
            <person name="Daum C."/>
            <person name="Grigoriev I.V."/>
            <person name="Hilden K.S."/>
            <person name="Makela M.R."/>
            <person name="de Vries R.P."/>
        </authorList>
    </citation>
    <scope>NUCLEOTIDE SEQUENCE [LARGE SCALE GENOMIC DNA]</scope>
    <source>
        <strain evidence="4 5">CBS 464.89</strain>
    </source>
</reference>
<feature type="compositionally biased region" description="Basic and acidic residues" evidence="1">
    <location>
        <begin position="761"/>
        <end position="779"/>
    </location>
</feature>
<feature type="compositionally biased region" description="Polar residues" evidence="1">
    <location>
        <begin position="783"/>
        <end position="797"/>
    </location>
</feature>
<dbReference type="PANTHER" id="PTHR10622">
    <property type="entry name" value="HET DOMAIN-CONTAINING PROTEIN"/>
    <property type="match status" value="1"/>
</dbReference>